<dbReference type="AlphaFoldDB" id="A0A6A6R0C5"/>
<dbReference type="EMBL" id="MU004185">
    <property type="protein sequence ID" value="KAF2498171.1"/>
    <property type="molecule type" value="Genomic_DNA"/>
</dbReference>
<dbReference type="Proteomes" id="UP000799750">
    <property type="component" value="Unassembled WGS sequence"/>
</dbReference>
<keyword evidence="1" id="KW-1133">Transmembrane helix</keyword>
<feature type="transmembrane region" description="Helical" evidence="1">
    <location>
        <begin position="49"/>
        <end position="69"/>
    </location>
</feature>
<reference evidence="2" key="1">
    <citation type="journal article" date="2020" name="Stud. Mycol.">
        <title>101 Dothideomycetes genomes: a test case for predicting lifestyles and emergence of pathogens.</title>
        <authorList>
            <person name="Haridas S."/>
            <person name="Albert R."/>
            <person name="Binder M."/>
            <person name="Bloem J."/>
            <person name="Labutti K."/>
            <person name="Salamov A."/>
            <person name="Andreopoulos B."/>
            <person name="Baker S."/>
            <person name="Barry K."/>
            <person name="Bills G."/>
            <person name="Bluhm B."/>
            <person name="Cannon C."/>
            <person name="Castanera R."/>
            <person name="Culley D."/>
            <person name="Daum C."/>
            <person name="Ezra D."/>
            <person name="Gonzalez J."/>
            <person name="Henrissat B."/>
            <person name="Kuo A."/>
            <person name="Liang C."/>
            <person name="Lipzen A."/>
            <person name="Lutzoni F."/>
            <person name="Magnuson J."/>
            <person name="Mondo S."/>
            <person name="Nolan M."/>
            <person name="Ohm R."/>
            <person name="Pangilinan J."/>
            <person name="Park H.-J."/>
            <person name="Ramirez L."/>
            <person name="Alfaro M."/>
            <person name="Sun H."/>
            <person name="Tritt A."/>
            <person name="Yoshinaga Y."/>
            <person name="Zwiers L.-H."/>
            <person name="Turgeon B."/>
            <person name="Goodwin S."/>
            <person name="Spatafora J."/>
            <person name="Crous P."/>
            <person name="Grigoriev I."/>
        </authorList>
    </citation>
    <scope>NUCLEOTIDE SEQUENCE</scope>
    <source>
        <strain evidence="2">CBS 269.34</strain>
    </source>
</reference>
<proteinExistence type="predicted"/>
<protein>
    <submittedName>
        <fullName evidence="2">Uncharacterized protein</fullName>
    </submittedName>
</protein>
<accession>A0A6A6R0C5</accession>
<evidence type="ECO:0000256" key="1">
    <source>
        <dbReference type="SAM" id="Phobius"/>
    </source>
</evidence>
<gene>
    <name evidence="2" type="ORF">BU16DRAFT_536231</name>
</gene>
<keyword evidence="3" id="KW-1185">Reference proteome</keyword>
<organism evidence="2 3">
    <name type="scientific">Lophium mytilinum</name>
    <dbReference type="NCBI Taxonomy" id="390894"/>
    <lineage>
        <taxon>Eukaryota</taxon>
        <taxon>Fungi</taxon>
        <taxon>Dikarya</taxon>
        <taxon>Ascomycota</taxon>
        <taxon>Pezizomycotina</taxon>
        <taxon>Dothideomycetes</taxon>
        <taxon>Pleosporomycetidae</taxon>
        <taxon>Mytilinidiales</taxon>
        <taxon>Mytilinidiaceae</taxon>
        <taxon>Lophium</taxon>
    </lineage>
</organism>
<sequence>MRSYYYNISINISLLFYKSPNINIKKLENILLSLSNRHLYRASIYKRDLVVLVLYLYLVEASINLYTYIKITSYSKELLTLGKYYLGNIEEDTKSKYITLFYKASTKSTSVIKKIATRMRIK</sequence>
<evidence type="ECO:0000313" key="3">
    <source>
        <dbReference type="Proteomes" id="UP000799750"/>
    </source>
</evidence>
<name>A0A6A6R0C5_9PEZI</name>
<keyword evidence="1" id="KW-0472">Membrane</keyword>
<keyword evidence="1" id="KW-0812">Transmembrane</keyword>
<evidence type="ECO:0000313" key="2">
    <source>
        <dbReference type="EMBL" id="KAF2498171.1"/>
    </source>
</evidence>